<dbReference type="RefSeq" id="WP_200269380.1">
    <property type="nucleotide sequence ID" value="NZ_JAENHN010000037.1"/>
</dbReference>
<sequence>MFNELFYKKVIQKEIDVLVQEYHPYAIYLSGSFTTKDMWMLGISDIDVKVFTNARTNSGIIDLTAEAYNFFSCEPSAQDKVILSYRVCDITDFENEFAWKQFMDKKQVKEAGIITDQIFLGGSRELIYGNEINIPRIQTSDFRKYINDITAYLKPRDSYELFDNVKNILYAVKIYNYLWIGKYEYSNSKLFEEIKDKDTVSAKILEDVTKIVNAMNHDENKIKSVKGDYFLIARKTYRDKIKLFEHLAKLDKEYCKSTGSVGISQDFLSYQAFVDDQTLL</sequence>
<comment type="caution">
    <text evidence="1">The sequence shown here is derived from an EMBL/GenBank/DDBJ whole genome shotgun (WGS) entry which is preliminary data.</text>
</comment>
<evidence type="ECO:0008006" key="3">
    <source>
        <dbReference type="Google" id="ProtNLM"/>
    </source>
</evidence>
<protein>
    <recommendedName>
        <fullName evidence="3">Nucleotidyltransferase</fullName>
    </recommendedName>
</protein>
<evidence type="ECO:0000313" key="1">
    <source>
        <dbReference type="EMBL" id="MBK1811302.1"/>
    </source>
</evidence>
<dbReference type="SUPFAM" id="SSF81301">
    <property type="entry name" value="Nucleotidyltransferase"/>
    <property type="match status" value="1"/>
</dbReference>
<dbReference type="EMBL" id="JAENHN010000037">
    <property type="protein sequence ID" value="MBK1811302.1"/>
    <property type="molecule type" value="Genomic_DNA"/>
</dbReference>
<accession>A0ABS1EPM3</accession>
<gene>
    <name evidence="1" type="ORF">JHL18_11760</name>
</gene>
<organism evidence="1 2">
    <name type="scientific">Clostridium yunnanense</name>
    <dbReference type="NCBI Taxonomy" id="2800325"/>
    <lineage>
        <taxon>Bacteria</taxon>
        <taxon>Bacillati</taxon>
        <taxon>Bacillota</taxon>
        <taxon>Clostridia</taxon>
        <taxon>Eubacteriales</taxon>
        <taxon>Clostridiaceae</taxon>
        <taxon>Clostridium</taxon>
    </lineage>
</organism>
<proteinExistence type="predicted"/>
<evidence type="ECO:0000313" key="2">
    <source>
        <dbReference type="Proteomes" id="UP000596739"/>
    </source>
</evidence>
<dbReference type="InterPro" id="IPR043519">
    <property type="entry name" value="NT_sf"/>
</dbReference>
<name>A0ABS1EPM3_9CLOT</name>
<keyword evidence="2" id="KW-1185">Reference proteome</keyword>
<reference evidence="2" key="1">
    <citation type="submission" date="2021-01" db="EMBL/GenBank/DDBJ databases">
        <title>Genome public.</title>
        <authorList>
            <person name="Liu C."/>
            <person name="Sun Q."/>
        </authorList>
    </citation>
    <scope>NUCLEOTIDE SEQUENCE [LARGE SCALE GENOMIC DNA]</scope>
    <source>
        <strain evidence="2">YIM B02505</strain>
    </source>
</reference>
<dbReference type="Proteomes" id="UP000596739">
    <property type="component" value="Unassembled WGS sequence"/>
</dbReference>